<organism evidence="1">
    <name type="scientific">Sesamum radiatum</name>
    <name type="common">Black benniseed</name>
    <dbReference type="NCBI Taxonomy" id="300843"/>
    <lineage>
        <taxon>Eukaryota</taxon>
        <taxon>Viridiplantae</taxon>
        <taxon>Streptophyta</taxon>
        <taxon>Embryophyta</taxon>
        <taxon>Tracheophyta</taxon>
        <taxon>Spermatophyta</taxon>
        <taxon>Magnoliopsida</taxon>
        <taxon>eudicotyledons</taxon>
        <taxon>Gunneridae</taxon>
        <taxon>Pentapetalae</taxon>
        <taxon>asterids</taxon>
        <taxon>lamiids</taxon>
        <taxon>Lamiales</taxon>
        <taxon>Pedaliaceae</taxon>
        <taxon>Sesamum</taxon>
    </lineage>
</organism>
<accession>A0AAW2W0W9</accession>
<dbReference type="AlphaFoldDB" id="A0AAW2W0W9"/>
<proteinExistence type="predicted"/>
<name>A0AAW2W0W9_SESRA</name>
<evidence type="ECO:0000313" key="1">
    <source>
        <dbReference type="EMBL" id="KAL0434864.1"/>
    </source>
</evidence>
<protein>
    <submittedName>
        <fullName evidence="1">Uncharacterized protein</fullName>
    </submittedName>
</protein>
<sequence length="117" mass="13698">MEADYIGVWVWVLELACGGRYRFQDQCFSDLSPLCPHVSTICWFALIERKLGVWIRERLLEFFLPFDVEAIQAIPLGRTDRLDWAIWHYTSDGRFSVHSVYHLACMLVVGTPLWSFI</sequence>
<reference evidence="1" key="1">
    <citation type="submission" date="2020-06" db="EMBL/GenBank/DDBJ databases">
        <authorList>
            <person name="Li T."/>
            <person name="Hu X."/>
            <person name="Zhang T."/>
            <person name="Song X."/>
            <person name="Zhang H."/>
            <person name="Dai N."/>
            <person name="Sheng W."/>
            <person name="Hou X."/>
            <person name="Wei L."/>
        </authorList>
    </citation>
    <scope>NUCLEOTIDE SEQUENCE</scope>
    <source>
        <strain evidence="1">G02</strain>
        <tissue evidence="1">Leaf</tissue>
    </source>
</reference>
<reference evidence="1" key="2">
    <citation type="journal article" date="2024" name="Plant">
        <title>Genomic evolution and insights into agronomic trait innovations of Sesamum species.</title>
        <authorList>
            <person name="Miao H."/>
            <person name="Wang L."/>
            <person name="Qu L."/>
            <person name="Liu H."/>
            <person name="Sun Y."/>
            <person name="Le M."/>
            <person name="Wang Q."/>
            <person name="Wei S."/>
            <person name="Zheng Y."/>
            <person name="Lin W."/>
            <person name="Duan Y."/>
            <person name="Cao H."/>
            <person name="Xiong S."/>
            <person name="Wang X."/>
            <person name="Wei L."/>
            <person name="Li C."/>
            <person name="Ma Q."/>
            <person name="Ju M."/>
            <person name="Zhao R."/>
            <person name="Li G."/>
            <person name="Mu C."/>
            <person name="Tian Q."/>
            <person name="Mei H."/>
            <person name="Zhang T."/>
            <person name="Gao T."/>
            <person name="Zhang H."/>
        </authorList>
    </citation>
    <scope>NUCLEOTIDE SEQUENCE</scope>
    <source>
        <strain evidence="1">G02</strain>
    </source>
</reference>
<dbReference type="EMBL" id="JACGWJ010000002">
    <property type="protein sequence ID" value="KAL0434864.1"/>
    <property type="molecule type" value="Genomic_DNA"/>
</dbReference>
<comment type="caution">
    <text evidence="1">The sequence shown here is derived from an EMBL/GenBank/DDBJ whole genome shotgun (WGS) entry which is preliminary data.</text>
</comment>
<gene>
    <name evidence="1" type="ORF">Sradi_0194300</name>
</gene>